<proteinExistence type="predicted"/>
<evidence type="ECO:0000313" key="1">
    <source>
        <dbReference type="EMBL" id="KAA9367304.1"/>
    </source>
</evidence>
<dbReference type="AlphaFoldDB" id="A0A5N1JZ54"/>
<sequence length="67" mass="6739">MSPKSADNYPGRPADCQQAVVPLLTAIMKQATLDGRSQDAAASVVEGTSMPGMSALITQAVGAGCSD</sequence>
<comment type="caution">
    <text evidence="1">The sequence shown here is derived from an EMBL/GenBank/DDBJ whole genome shotgun (WGS) entry which is preliminary data.</text>
</comment>
<dbReference type="Proteomes" id="UP000327108">
    <property type="component" value="Unassembled WGS sequence"/>
</dbReference>
<evidence type="ECO:0000313" key="2">
    <source>
        <dbReference type="Proteomes" id="UP000327108"/>
    </source>
</evidence>
<gene>
    <name evidence="1" type="ORF">F3W84_14410</name>
</gene>
<reference evidence="1 2" key="1">
    <citation type="submission" date="2019-09" db="EMBL/GenBank/DDBJ databases">
        <title>Biological control of the noxious weed angled onion (Allium triquetrum) thwarted by endophytic bacteria in Victoria, Australia.</title>
        <authorList>
            <person name="Tehranchian P."/>
            <person name="Adair R.J."/>
            <person name="Van T.H."/>
            <person name="Morrison P.D."/>
            <person name="Williams H."/>
            <person name="Lawrie A.C."/>
        </authorList>
    </citation>
    <scope>NUCLEOTIDE SEQUENCE [LARGE SCALE GENOMIC DNA]</scope>
    <source>
        <strain evidence="1 2">RPTAtOch1</strain>
    </source>
</reference>
<dbReference type="RefSeq" id="WP_151094188.1">
    <property type="nucleotide sequence ID" value="NZ_VYXQ01000013.1"/>
</dbReference>
<keyword evidence="2" id="KW-1185">Reference proteome</keyword>
<organism evidence="1 2">
    <name type="scientific">Ochrobactrum quorumnocens</name>
    <dbReference type="NCBI Taxonomy" id="271865"/>
    <lineage>
        <taxon>Bacteria</taxon>
        <taxon>Pseudomonadati</taxon>
        <taxon>Pseudomonadota</taxon>
        <taxon>Alphaproteobacteria</taxon>
        <taxon>Hyphomicrobiales</taxon>
        <taxon>Brucellaceae</taxon>
        <taxon>Brucella/Ochrobactrum group</taxon>
        <taxon>Ochrobactrum</taxon>
    </lineage>
</organism>
<protein>
    <submittedName>
        <fullName evidence="1">Uncharacterized protein</fullName>
    </submittedName>
</protein>
<name>A0A5N1JZ54_9HYPH</name>
<accession>A0A5N1JZ54</accession>
<dbReference type="EMBL" id="VYXQ01000013">
    <property type="protein sequence ID" value="KAA9367304.1"/>
    <property type="molecule type" value="Genomic_DNA"/>
</dbReference>